<dbReference type="SUPFAM" id="SSF63829">
    <property type="entry name" value="Calcium-dependent phosphotriesterase"/>
    <property type="match status" value="1"/>
</dbReference>
<gene>
    <name evidence="2" type="ORF">NW762_006509</name>
</gene>
<keyword evidence="1" id="KW-0732">Signal</keyword>
<protein>
    <recommendedName>
        <fullName evidence="4">SMP-30/Gluconolactonase/LRE-like region domain-containing protein</fullName>
    </recommendedName>
</protein>
<dbReference type="EMBL" id="JAOQAZ010000011">
    <property type="protein sequence ID" value="KAJ4262896.1"/>
    <property type="molecule type" value="Genomic_DNA"/>
</dbReference>
<organism evidence="2 3">
    <name type="scientific">Fusarium torreyae</name>
    <dbReference type="NCBI Taxonomy" id="1237075"/>
    <lineage>
        <taxon>Eukaryota</taxon>
        <taxon>Fungi</taxon>
        <taxon>Dikarya</taxon>
        <taxon>Ascomycota</taxon>
        <taxon>Pezizomycotina</taxon>
        <taxon>Sordariomycetes</taxon>
        <taxon>Hypocreomycetidae</taxon>
        <taxon>Hypocreales</taxon>
        <taxon>Nectriaceae</taxon>
        <taxon>Fusarium</taxon>
    </lineage>
</organism>
<dbReference type="OrthoDB" id="9977941at2759"/>
<keyword evidence="3" id="KW-1185">Reference proteome</keyword>
<proteinExistence type="predicted"/>
<feature type="chain" id="PRO_5040769291" description="SMP-30/Gluconolactonase/LRE-like region domain-containing protein" evidence="1">
    <location>
        <begin position="19"/>
        <end position="321"/>
    </location>
</feature>
<comment type="caution">
    <text evidence="2">The sequence shown here is derived from an EMBL/GenBank/DDBJ whole genome shotgun (WGS) entry which is preliminary data.</text>
</comment>
<dbReference type="Gene3D" id="2.120.10.30">
    <property type="entry name" value="TolB, C-terminal domain"/>
    <property type="match status" value="1"/>
</dbReference>
<evidence type="ECO:0000313" key="3">
    <source>
        <dbReference type="Proteomes" id="UP001152049"/>
    </source>
</evidence>
<dbReference type="InterPro" id="IPR052998">
    <property type="entry name" value="Hetero-Diels-Alderase-like"/>
</dbReference>
<dbReference type="PANTHER" id="PTHR42060:SF3">
    <property type="entry name" value="SMP-30_GLUCONOLACTONASE_LRE-LIKE REGION DOMAIN-CONTAINING PROTEIN"/>
    <property type="match status" value="1"/>
</dbReference>
<sequence length="321" mass="34953">MYHLFYSLLPVAAALVWWQAFPGPQSSPLRQVYQFPNATWVENIAVRSNGNLLVTLVNVPELWEIVSPQQPGKTRAQFIHRFQDTGMATGITEIDPDVYVVLTPNRVWRVDMNIDERATRAKLISNIDNAGSLNGMTLLNQEAGIVAIADCQLGLVWRLNTTDGSHSVMLQDESMAANKDIGPLLGINGLRKHQDFIYYVNTPRALYGRVRVDMITGHAIGPYETISTGFRADDFAISPGGIGYLAGITDNTIVRAFLNGKQEVVAGGLGSKPVVRPTSAAFGRNEYSNILYITTGGNAGSLTSFTGRGEILALKVDALGE</sequence>
<evidence type="ECO:0000256" key="1">
    <source>
        <dbReference type="SAM" id="SignalP"/>
    </source>
</evidence>
<evidence type="ECO:0000313" key="2">
    <source>
        <dbReference type="EMBL" id="KAJ4262896.1"/>
    </source>
</evidence>
<reference evidence="2" key="1">
    <citation type="submission" date="2022-09" db="EMBL/GenBank/DDBJ databases">
        <title>Fusarium specimens isolated from Avocado Roots.</title>
        <authorList>
            <person name="Stajich J."/>
            <person name="Roper C."/>
            <person name="Heimlech-Rivalta G."/>
        </authorList>
    </citation>
    <scope>NUCLEOTIDE SEQUENCE</scope>
    <source>
        <strain evidence="2">CF00136</strain>
    </source>
</reference>
<evidence type="ECO:0008006" key="4">
    <source>
        <dbReference type="Google" id="ProtNLM"/>
    </source>
</evidence>
<feature type="signal peptide" evidence="1">
    <location>
        <begin position="1"/>
        <end position="18"/>
    </location>
</feature>
<dbReference type="InterPro" id="IPR011042">
    <property type="entry name" value="6-blade_b-propeller_TolB-like"/>
</dbReference>
<dbReference type="AlphaFoldDB" id="A0A9W8VEW8"/>
<name>A0A9W8VEW8_9HYPO</name>
<dbReference type="Proteomes" id="UP001152049">
    <property type="component" value="Unassembled WGS sequence"/>
</dbReference>
<dbReference type="PANTHER" id="PTHR42060">
    <property type="entry name" value="NHL REPEAT-CONTAINING PROTEIN-RELATED"/>
    <property type="match status" value="1"/>
</dbReference>
<accession>A0A9W8VEW8</accession>